<dbReference type="Pfam" id="PF09754">
    <property type="entry name" value="PAC2"/>
    <property type="match status" value="1"/>
</dbReference>
<dbReference type="SUPFAM" id="SSF159659">
    <property type="entry name" value="Cgl1923-like"/>
    <property type="match status" value="1"/>
</dbReference>
<accession>A0AAP2Z4B3</accession>
<dbReference type="InterPro" id="IPR019151">
    <property type="entry name" value="Proteasome_assmbl_chaperone_2"/>
</dbReference>
<organism evidence="1 4">
    <name type="scientific">Natronoglomus mannanivorans</name>
    <dbReference type="NCBI Taxonomy" id="2979990"/>
    <lineage>
        <taxon>Archaea</taxon>
        <taxon>Methanobacteriati</taxon>
        <taxon>Methanobacteriota</taxon>
        <taxon>Stenosarchaea group</taxon>
        <taxon>Halobacteria</taxon>
        <taxon>Halobacteriales</taxon>
        <taxon>Natrialbaceae</taxon>
        <taxon>Natronoglomus</taxon>
    </lineage>
</organism>
<evidence type="ECO:0000313" key="1">
    <source>
        <dbReference type="EMBL" id="MCU4743744.1"/>
    </source>
</evidence>
<dbReference type="RefSeq" id="WP_338005559.1">
    <property type="nucleotide sequence ID" value="NZ_JAOPKA010000018.1"/>
</dbReference>
<gene>
    <name evidence="2" type="ORF">OB955_08795</name>
    <name evidence="1" type="ORF">OB960_20370</name>
</gene>
<dbReference type="Proteomes" id="UP001320972">
    <property type="component" value="Unassembled WGS sequence"/>
</dbReference>
<evidence type="ECO:0000313" key="4">
    <source>
        <dbReference type="Proteomes" id="UP001321018"/>
    </source>
</evidence>
<protein>
    <submittedName>
        <fullName evidence="1">PAC2 family protein</fullName>
    </submittedName>
</protein>
<keyword evidence="3" id="KW-1185">Reference proteome</keyword>
<evidence type="ECO:0000313" key="2">
    <source>
        <dbReference type="EMBL" id="MCU4972837.1"/>
    </source>
</evidence>
<comment type="caution">
    <text evidence="1">The sequence shown here is derived from an EMBL/GenBank/DDBJ whole genome shotgun (WGS) entry which is preliminary data.</text>
</comment>
<reference evidence="1 3" key="1">
    <citation type="submission" date="2022-09" db="EMBL/GenBank/DDBJ databases">
        <title>Enrichment on poylsaccharides allowed isolation of novel metabolic and taxonomic groups of Haloarchaea.</title>
        <authorList>
            <person name="Sorokin D.Y."/>
            <person name="Elcheninov A.G."/>
            <person name="Khizhniak T.V."/>
            <person name="Kolganova T.V."/>
            <person name="Kublanov I.V."/>
        </authorList>
    </citation>
    <scope>NUCLEOTIDE SEQUENCE</scope>
    <source>
        <strain evidence="2 3">AArc-m2/3/4</strain>
        <strain evidence="1">AArc-xg1-1</strain>
    </source>
</reference>
<dbReference type="AlphaFoldDB" id="A0AAP2Z4B3"/>
<dbReference type="Gene3D" id="3.40.50.10900">
    <property type="entry name" value="PAC-like subunit"/>
    <property type="match status" value="1"/>
</dbReference>
<proteinExistence type="predicted"/>
<name>A0AAP2Z4B3_9EURY</name>
<dbReference type="PANTHER" id="PTHR35610:SF3">
    <property type="entry name" value="PROTEASOME ASSEMBLY CHAPERONE FAMILY PROTEIN"/>
    <property type="match status" value="1"/>
</dbReference>
<evidence type="ECO:0000313" key="3">
    <source>
        <dbReference type="Proteomes" id="UP001320972"/>
    </source>
</evidence>
<dbReference type="Proteomes" id="UP001321018">
    <property type="component" value="Unassembled WGS sequence"/>
</dbReference>
<dbReference type="EMBL" id="JAOPKA010000018">
    <property type="protein sequence ID" value="MCU4743744.1"/>
    <property type="molecule type" value="Genomic_DNA"/>
</dbReference>
<sequence>MTDDISLEIETADPPETNLVVAFPGPGMGAISANQYLIEQLGLEETGHVRAEGLAAVTPFADGRPYHHTRLFTSESLECTLLTSELPIPTHLTEPFGRILLEWVEDNGVDEVTVLTTMPTLASDDLFYVASEDYYDRRLADRSESLSLSPLTGGFFTGVNASLTSRAIDTDLRVGVLATAVERPHVLDGDAALRLVEGLQEIYEFDVDTDELRQFADRTRDHYRELVEQVEAQTRAQQRPAVEDRGFM</sequence>
<dbReference type="PANTHER" id="PTHR35610">
    <property type="entry name" value="3-ISOPROPYLMALATE DEHYDRATASE-RELATED"/>
    <property type="match status" value="1"/>
</dbReference>
<dbReference type="InterPro" id="IPR038389">
    <property type="entry name" value="PSMG2_sf"/>
</dbReference>
<dbReference type="EMBL" id="JAOPKB010000003">
    <property type="protein sequence ID" value="MCU4972837.1"/>
    <property type="molecule type" value="Genomic_DNA"/>
</dbReference>